<protein>
    <submittedName>
        <fullName evidence="1">Uncharacterized protein</fullName>
    </submittedName>
</protein>
<sequence length="47" mass="5250">MNDFLGQKSYIIKSFLKITKSKYDEKNSIICCIVPDPLSGKGSVRIA</sequence>
<gene>
    <name evidence="1" type="ORF">ADICYQ_1805</name>
</gene>
<proteinExistence type="predicted"/>
<evidence type="ECO:0000313" key="1">
    <source>
        <dbReference type="EMBL" id="EPR69157.1"/>
    </source>
</evidence>
<organism evidence="1 2">
    <name type="scientific">Cyclobacterium qasimii M12-11B</name>
    <dbReference type="NCBI Taxonomy" id="641524"/>
    <lineage>
        <taxon>Bacteria</taxon>
        <taxon>Pseudomonadati</taxon>
        <taxon>Bacteroidota</taxon>
        <taxon>Cytophagia</taxon>
        <taxon>Cytophagales</taxon>
        <taxon>Cyclobacteriaceae</taxon>
        <taxon>Cyclobacterium</taxon>
    </lineage>
</organism>
<comment type="caution">
    <text evidence="1">The sequence shown here is derived from an EMBL/GenBank/DDBJ whole genome shotgun (WGS) entry which is preliminary data.</text>
</comment>
<evidence type="ECO:0000313" key="2">
    <source>
        <dbReference type="Proteomes" id="UP000014974"/>
    </source>
</evidence>
<dbReference type="AlphaFoldDB" id="S7VI07"/>
<dbReference type="EMBL" id="ATNM01000072">
    <property type="protein sequence ID" value="EPR69157.1"/>
    <property type="molecule type" value="Genomic_DNA"/>
</dbReference>
<accession>S7VI07</accession>
<dbReference type="Proteomes" id="UP000014974">
    <property type="component" value="Unassembled WGS sequence"/>
</dbReference>
<reference evidence="1 2" key="1">
    <citation type="journal article" date="2013" name="Genome Announc.">
        <title>Draft Genome Sequence of Cyclobacterium qasimii Strain M12-11BT, Isolated from Arctic Marine Sediment.</title>
        <authorList>
            <person name="Shivaji S."/>
            <person name="Ara S."/>
            <person name="Singh A."/>
            <person name="Kumar Pinnaka A."/>
        </authorList>
    </citation>
    <scope>NUCLEOTIDE SEQUENCE [LARGE SCALE GENOMIC DNA]</scope>
    <source>
        <strain evidence="1 2">M12-11B</strain>
    </source>
</reference>
<name>S7VI07_9BACT</name>